<comment type="caution">
    <text evidence="7">The sequence shown here is derived from an EMBL/GenBank/DDBJ whole genome shotgun (WGS) entry which is preliminary data.</text>
</comment>
<dbReference type="SUPFAM" id="SSF55424">
    <property type="entry name" value="FAD/NAD-linked reductases, dimerisation (C-terminal) domain"/>
    <property type="match status" value="1"/>
</dbReference>
<dbReference type="EMBL" id="RXHJ01000014">
    <property type="protein sequence ID" value="RSZ61911.1"/>
    <property type="molecule type" value="Genomic_DNA"/>
</dbReference>
<sequence>MSLHHTVIIGAGQAGIQAADSLRAEGYRGRLTMLSDETVLPYQRPQLSKDFLDARAASEMPEALPLRAESFFTDNHIDLRRGTAALSIEPDRRRIHLATGGYLDYTDLIIATGTRARQLPVPGTHLAGVHTLRTIEDSHALREDLMNARTMVVVGAGFIGLEIAAVARGRGIDVTVLAGAAPPMARAVSPVMSDWFAGCHRDNGVDLCDAESAVEFQGSGGRVRRVISDKGRRYDADVVVVGIGAVANVEMLSDTGIDVHNGVIVDEFLRTSCPGVWALGDCATLPTGPGGARTRIESVQNATDQGRLLARNLIASHSGAPLTAYGALPWFWSHQGAFKLQIAGVSGPDSTDNLVLGNPASGKFSVLRFTSDGKLAAVESVNSPGEHMAARKLLTQPVPVTVAEASVPGFCLKQHSRRVLVPA</sequence>
<dbReference type="InterPro" id="IPR023753">
    <property type="entry name" value="FAD/NAD-binding_dom"/>
</dbReference>
<evidence type="ECO:0000256" key="4">
    <source>
        <dbReference type="ARBA" id="ARBA00023002"/>
    </source>
</evidence>
<evidence type="ECO:0000259" key="5">
    <source>
        <dbReference type="Pfam" id="PF07992"/>
    </source>
</evidence>
<proteinExistence type="predicted"/>
<gene>
    <name evidence="7" type="ORF">EAH68_10510</name>
</gene>
<keyword evidence="2" id="KW-0285">Flavoprotein</keyword>
<accession>A0A430HWL0</accession>
<evidence type="ECO:0000313" key="7">
    <source>
        <dbReference type="EMBL" id="RSZ61911.1"/>
    </source>
</evidence>
<protein>
    <submittedName>
        <fullName evidence="7">Pyridine nucleotide-disulfide oxidoreductase</fullName>
    </submittedName>
</protein>
<dbReference type="PRINTS" id="PR00411">
    <property type="entry name" value="PNDRDTASEI"/>
</dbReference>
<dbReference type="Pfam" id="PF14759">
    <property type="entry name" value="Reductase_C"/>
    <property type="match status" value="1"/>
</dbReference>
<evidence type="ECO:0000256" key="3">
    <source>
        <dbReference type="ARBA" id="ARBA00022827"/>
    </source>
</evidence>
<evidence type="ECO:0000313" key="8">
    <source>
        <dbReference type="Proteomes" id="UP000274907"/>
    </source>
</evidence>
<dbReference type="SUPFAM" id="SSF51905">
    <property type="entry name" value="FAD/NAD(P)-binding domain"/>
    <property type="match status" value="1"/>
</dbReference>
<dbReference type="InterPro" id="IPR036188">
    <property type="entry name" value="FAD/NAD-bd_sf"/>
</dbReference>
<keyword evidence="4" id="KW-0560">Oxidoreductase</keyword>
<organism evidence="7 8">
    <name type="scientific">Corynebacterium hylobatis</name>
    <dbReference type="NCBI Taxonomy" id="1859290"/>
    <lineage>
        <taxon>Bacteria</taxon>
        <taxon>Bacillati</taxon>
        <taxon>Actinomycetota</taxon>
        <taxon>Actinomycetes</taxon>
        <taxon>Mycobacteriales</taxon>
        <taxon>Corynebacteriaceae</taxon>
        <taxon>Corynebacterium</taxon>
    </lineage>
</organism>
<name>A0A430HWL0_9CORY</name>
<dbReference type="GO" id="GO:0005737">
    <property type="term" value="C:cytoplasm"/>
    <property type="evidence" value="ECO:0007669"/>
    <property type="project" value="TreeGrafter"/>
</dbReference>
<dbReference type="Proteomes" id="UP000274907">
    <property type="component" value="Unassembled WGS sequence"/>
</dbReference>
<dbReference type="Gene3D" id="3.30.390.30">
    <property type="match status" value="1"/>
</dbReference>
<dbReference type="InterPro" id="IPR016156">
    <property type="entry name" value="FAD/NAD-linked_Rdtase_dimer_sf"/>
</dbReference>
<feature type="domain" description="FAD/NAD(P)-binding" evidence="5">
    <location>
        <begin position="5"/>
        <end position="306"/>
    </location>
</feature>
<reference evidence="7 8" key="1">
    <citation type="submission" date="2018-12" db="EMBL/GenBank/DDBJ databases">
        <title>YIM 101343 draft genome.</title>
        <authorList>
            <person name="Chen X."/>
        </authorList>
    </citation>
    <scope>NUCLEOTIDE SEQUENCE [LARGE SCALE GENOMIC DNA]</scope>
    <source>
        <strain evidence="7 8">YIM 101343</strain>
    </source>
</reference>
<dbReference type="PRINTS" id="PR00368">
    <property type="entry name" value="FADPNR"/>
</dbReference>
<evidence type="ECO:0000256" key="2">
    <source>
        <dbReference type="ARBA" id="ARBA00022630"/>
    </source>
</evidence>
<comment type="cofactor">
    <cofactor evidence="1">
        <name>FAD</name>
        <dbReference type="ChEBI" id="CHEBI:57692"/>
    </cofactor>
</comment>
<evidence type="ECO:0000259" key="6">
    <source>
        <dbReference type="Pfam" id="PF14759"/>
    </source>
</evidence>
<feature type="domain" description="Reductase C-terminal" evidence="6">
    <location>
        <begin position="330"/>
        <end position="414"/>
    </location>
</feature>
<dbReference type="PANTHER" id="PTHR43557:SF2">
    <property type="entry name" value="RIESKE DOMAIN-CONTAINING PROTEIN-RELATED"/>
    <property type="match status" value="1"/>
</dbReference>
<dbReference type="RefSeq" id="WP_126121297.1">
    <property type="nucleotide sequence ID" value="NZ_RXHJ01000014.1"/>
</dbReference>
<dbReference type="InterPro" id="IPR050446">
    <property type="entry name" value="FAD-oxidoreductase/Apoptosis"/>
</dbReference>
<dbReference type="GO" id="GO:0016651">
    <property type="term" value="F:oxidoreductase activity, acting on NAD(P)H"/>
    <property type="evidence" value="ECO:0007669"/>
    <property type="project" value="TreeGrafter"/>
</dbReference>
<evidence type="ECO:0000256" key="1">
    <source>
        <dbReference type="ARBA" id="ARBA00001974"/>
    </source>
</evidence>
<dbReference type="Pfam" id="PF07992">
    <property type="entry name" value="Pyr_redox_2"/>
    <property type="match status" value="1"/>
</dbReference>
<dbReference type="OrthoDB" id="4213189at2"/>
<dbReference type="PANTHER" id="PTHR43557">
    <property type="entry name" value="APOPTOSIS-INDUCING FACTOR 1"/>
    <property type="match status" value="1"/>
</dbReference>
<keyword evidence="3" id="KW-0274">FAD</keyword>
<dbReference type="AlphaFoldDB" id="A0A430HWL0"/>
<dbReference type="Gene3D" id="3.50.50.60">
    <property type="entry name" value="FAD/NAD(P)-binding domain"/>
    <property type="match status" value="2"/>
</dbReference>
<keyword evidence="8" id="KW-1185">Reference proteome</keyword>
<dbReference type="InterPro" id="IPR028202">
    <property type="entry name" value="Reductase_C"/>
</dbReference>